<evidence type="ECO:0000313" key="1">
    <source>
        <dbReference type="EMBL" id="CAG8647830.1"/>
    </source>
</evidence>
<feature type="non-terminal residue" evidence="1">
    <location>
        <position position="949"/>
    </location>
</feature>
<evidence type="ECO:0000313" key="2">
    <source>
        <dbReference type="Proteomes" id="UP000789702"/>
    </source>
</evidence>
<dbReference type="Proteomes" id="UP000789702">
    <property type="component" value="Unassembled WGS sequence"/>
</dbReference>
<comment type="caution">
    <text evidence="1">The sequence shown here is derived from an EMBL/GenBank/DDBJ whole genome shotgun (WGS) entry which is preliminary data.</text>
</comment>
<protein>
    <submittedName>
        <fullName evidence="1">13738_t:CDS:1</fullName>
    </submittedName>
</protein>
<proteinExistence type="predicted"/>
<sequence length="949" mass="108325">DANAEKELLDLTDNYVIENSIKKVIKDKKRNAISKVRKSATPEKCNDTVSKQKHDGFIEISETVCEEIDVSIVDVVPTVKKYTQNKKLRSPQSEPWWKTALTLSYLKIAAPHHKKLWEDKYNKARKYLSKQIGDAAVEKELLDCSDKYVVDNVTKKVEKDHKKDAAITIVQEAASPEKHKEIVSKQKDDGSIELDDTVCKELDFPKEDIITTIQKNITNKKLQLPQLPSLLSTAVNLSYLKNAASQYEGKWRDKYNKARKYLSKQIGDKNAEEELIKFADEYVVDKLTDKVIEEKKRDVIDLKKAHEYLSNQIRDTTADCTDKYAVDNATEKFEKDHKKDAAITIVQKSTSSEKCEEIVSKQKDDGSIELDDSICNELDASKEEIIITIQKKVKNSKLKSLEYSSSLATAINISYLKNIAPHHEGLWKDKYNKAREYLSRQIEDKNAEEDLIKCADEYIIVKVINKVIENEVPKSEKPKGFVNGIYEVARKLGDQVERALTFNKDKLDDNEKAEALIIVGEAATPEKCKEIISNQKDDGFIELGDSVCNELDTPKEEIITTIQKKIKNDKLKSPEHSSCLATAINLAYLKKAAPHHEGLWKDRYTKAREYLSKQIGDKIAEEELIKCADDYVVENCTKKVIKNKKRNAVVTVQNSTTPEKCYDAISKQNDDGSFEISETICKEIDVLITEVVTTVKKDTQNEKLKSPDSEPWWKTALILSYLKVAAPHYENLWNDKYNKARDYLSKQIGNPAAEKELLDCTDKYIVDNVTKKVVKDYKKAVTIPIVQEAASPEKCEEIELDDSVCKELDAPKEDIIIIVTKKKYQLHKVSKTLVTAINPSDLKNAASQYEDGWRYTYNKTREYFSKKIGNEDTDKNVVDDVTKKVVQEVASTGKCNHSVPKQKDDDSIELDDSFSSSSEEEEEPEKQIEYEKVNKDKRYVTQKYTFTPE</sequence>
<gene>
    <name evidence="1" type="ORF">DHETER_LOCUS9148</name>
</gene>
<reference evidence="1" key="1">
    <citation type="submission" date="2021-06" db="EMBL/GenBank/DDBJ databases">
        <authorList>
            <person name="Kallberg Y."/>
            <person name="Tangrot J."/>
            <person name="Rosling A."/>
        </authorList>
    </citation>
    <scope>NUCLEOTIDE SEQUENCE</scope>
    <source>
        <strain evidence="1">IL203A</strain>
    </source>
</reference>
<name>A0ACA9NDN1_9GLOM</name>
<dbReference type="EMBL" id="CAJVPU010015592">
    <property type="protein sequence ID" value="CAG8647830.1"/>
    <property type="molecule type" value="Genomic_DNA"/>
</dbReference>
<feature type="non-terminal residue" evidence="1">
    <location>
        <position position="1"/>
    </location>
</feature>
<organism evidence="1 2">
    <name type="scientific">Dentiscutata heterogama</name>
    <dbReference type="NCBI Taxonomy" id="1316150"/>
    <lineage>
        <taxon>Eukaryota</taxon>
        <taxon>Fungi</taxon>
        <taxon>Fungi incertae sedis</taxon>
        <taxon>Mucoromycota</taxon>
        <taxon>Glomeromycotina</taxon>
        <taxon>Glomeromycetes</taxon>
        <taxon>Diversisporales</taxon>
        <taxon>Gigasporaceae</taxon>
        <taxon>Dentiscutata</taxon>
    </lineage>
</organism>
<keyword evidence="2" id="KW-1185">Reference proteome</keyword>
<accession>A0ACA9NDN1</accession>